<reference evidence="4" key="1">
    <citation type="submission" date="2021-03" db="EMBL/GenBank/DDBJ databases">
        <title>Chromosome level genome of the anhydrobiotic midge Polypedilum vanderplanki.</title>
        <authorList>
            <person name="Yoshida Y."/>
            <person name="Kikawada T."/>
            <person name="Gusev O."/>
        </authorList>
    </citation>
    <scope>NUCLEOTIDE SEQUENCE</scope>
    <source>
        <strain evidence="4">NIAS01</strain>
        <tissue evidence="4">Whole body or cell culture</tissue>
    </source>
</reference>
<dbReference type="Pfam" id="PF01826">
    <property type="entry name" value="TIL"/>
    <property type="match status" value="2"/>
</dbReference>
<keyword evidence="1" id="KW-0646">Protease inhibitor</keyword>
<keyword evidence="5" id="KW-1185">Reference proteome</keyword>
<dbReference type="SUPFAM" id="SSF57567">
    <property type="entry name" value="Serine protease inhibitors"/>
    <property type="match status" value="4"/>
</dbReference>
<dbReference type="OrthoDB" id="6236007at2759"/>
<dbReference type="InterPro" id="IPR036084">
    <property type="entry name" value="Ser_inhib-like_sf"/>
</dbReference>
<accession>A0A9J6BRC8</accession>
<dbReference type="Proteomes" id="UP001107558">
    <property type="component" value="Chromosome 3"/>
</dbReference>
<name>A0A9J6BRC8_POLVA</name>
<evidence type="ECO:0000256" key="2">
    <source>
        <dbReference type="ARBA" id="ARBA00023157"/>
    </source>
</evidence>
<evidence type="ECO:0000259" key="3">
    <source>
        <dbReference type="Pfam" id="PF01826"/>
    </source>
</evidence>
<dbReference type="CDD" id="cd19941">
    <property type="entry name" value="TIL"/>
    <property type="match status" value="4"/>
</dbReference>
<dbReference type="GO" id="GO:0030414">
    <property type="term" value="F:peptidase inhibitor activity"/>
    <property type="evidence" value="ECO:0007669"/>
    <property type="project" value="UniProtKB-KW"/>
</dbReference>
<dbReference type="Gene3D" id="2.10.25.10">
    <property type="entry name" value="Laminin"/>
    <property type="match status" value="4"/>
</dbReference>
<evidence type="ECO:0000313" key="4">
    <source>
        <dbReference type="EMBL" id="KAG5672425.1"/>
    </source>
</evidence>
<comment type="caution">
    <text evidence="4">The sequence shown here is derived from an EMBL/GenBank/DDBJ whole genome shotgun (WGS) entry which is preliminary data.</text>
</comment>
<keyword evidence="2" id="KW-1015">Disulfide bond</keyword>
<dbReference type="InterPro" id="IPR002919">
    <property type="entry name" value="TIL_dom"/>
</dbReference>
<dbReference type="PANTHER" id="PTHR23259">
    <property type="entry name" value="RIDDLE"/>
    <property type="match status" value="1"/>
</dbReference>
<evidence type="ECO:0000313" key="5">
    <source>
        <dbReference type="Proteomes" id="UP001107558"/>
    </source>
</evidence>
<feature type="domain" description="TIL" evidence="3">
    <location>
        <begin position="234"/>
        <end position="293"/>
    </location>
</feature>
<proteinExistence type="predicted"/>
<gene>
    <name evidence="4" type="ORF">PVAND_002554</name>
</gene>
<dbReference type="EMBL" id="JADBJN010000003">
    <property type="protein sequence ID" value="KAG5672425.1"/>
    <property type="molecule type" value="Genomic_DNA"/>
</dbReference>
<protein>
    <recommendedName>
        <fullName evidence="3">TIL domain-containing protein</fullName>
    </recommendedName>
</protein>
<sequence length="362" mass="40713">MCVKDFFRKKARVKKLTYDNFNQSSESTDCVICPVSDMPTKNMALLLQKKVITVAASVLKQKMLEAKVLVLIICISLPSCLSTTCDKICPQNEVFSMKVSQCQNTCWNRNFNETSKCKISPGCVCKHGYLRHPDFYQCIAIESCPKQTNHAQCPKNEIYTICTGNSIECEHTCENRNAVTKKCPCKSKCMCKKGFVRNSLNHQCILASSCEKCPIGFTYDSEYKGCSYNCSLSCPVNQTFTQCGSSCREPKCPLSSKNESSIICTEECIVGCFCQNGYRRDLLTNKCVLSHDCSPIQNCPEYETFKCGNPLCEKTCSTIDEKCTKFPIRCEEKCYCNDGYVRGLEGSQCVSERQCPIINRDV</sequence>
<dbReference type="InterPro" id="IPR051368">
    <property type="entry name" value="SerProtInhib-TIL_Domain"/>
</dbReference>
<dbReference type="PANTHER" id="PTHR23259:SF70">
    <property type="entry name" value="ACCESSORY GLAND PROTEIN ACP62F-RELATED"/>
    <property type="match status" value="1"/>
</dbReference>
<organism evidence="4 5">
    <name type="scientific">Polypedilum vanderplanki</name>
    <name type="common">Sleeping chironomid midge</name>
    <dbReference type="NCBI Taxonomy" id="319348"/>
    <lineage>
        <taxon>Eukaryota</taxon>
        <taxon>Metazoa</taxon>
        <taxon>Ecdysozoa</taxon>
        <taxon>Arthropoda</taxon>
        <taxon>Hexapoda</taxon>
        <taxon>Insecta</taxon>
        <taxon>Pterygota</taxon>
        <taxon>Neoptera</taxon>
        <taxon>Endopterygota</taxon>
        <taxon>Diptera</taxon>
        <taxon>Nematocera</taxon>
        <taxon>Chironomoidea</taxon>
        <taxon>Chironomidae</taxon>
        <taxon>Chironominae</taxon>
        <taxon>Polypedilum</taxon>
        <taxon>Polypedilum</taxon>
    </lineage>
</organism>
<dbReference type="AlphaFoldDB" id="A0A9J6BRC8"/>
<evidence type="ECO:0000256" key="1">
    <source>
        <dbReference type="ARBA" id="ARBA00022690"/>
    </source>
</evidence>
<feature type="domain" description="TIL" evidence="3">
    <location>
        <begin position="153"/>
        <end position="210"/>
    </location>
</feature>